<feature type="non-terminal residue" evidence="1">
    <location>
        <position position="60"/>
    </location>
</feature>
<organism evidence="1 2">
    <name type="scientific">Schistosoma japonicum</name>
    <name type="common">Blood fluke</name>
    <dbReference type="NCBI Taxonomy" id="6182"/>
    <lineage>
        <taxon>Eukaryota</taxon>
        <taxon>Metazoa</taxon>
        <taxon>Spiralia</taxon>
        <taxon>Lophotrochozoa</taxon>
        <taxon>Platyhelminthes</taxon>
        <taxon>Trematoda</taxon>
        <taxon>Digenea</taxon>
        <taxon>Strigeidida</taxon>
        <taxon>Schistosomatoidea</taxon>
        <taxon>Schistosomatidae</taxon>
        <taxon>Schistosoma</taxon>
    </lineage>
</organism>
<reference evidence="1 2" key="1">
    <citation type="submission" date="2019-03" db="EMBL/GenBank/DDBJ databases">
        <title>An improved genome assembly of the fluke Schistosoma japonicum.</title>
        <authorList>
            <person name="Hu W."/>
            <person name="Luo F."/>
            <person name="Yin M."/>
            <person name="Mo X."/>
            <person name="Sun C."/>
            <person name="Wu Q."/>
            <person name="Zhu B."/>
            <person name="Xiang M."/>
            <person name="Wang J."/>
            <person name="Wang Y."/>
            <person name="Zhang T."/>
            <person name="Xu B."/>
            <person name="Zheng H."/>
            <person name="Feng Z."/>
        </authorList>
    </citation>
    <scope>NUCLEOTIDE SEQUENCE [LARGE SCALE GENOMIC DNA]</scope>
    <source>
        <strain evidence="1">HuSjv2</strain>
        <tissue evidence="1">Worms</tissue>
    </source>
</reference>
<proteinExistence type="predicted"/>
<comment type="caution">
    <text evidence="1">The sequence shown here is derived from an EMBL/GenBank/DDBJ whole genome shotgun (WGS) entry which is preliminary data.</text>
</comment>
<dbReference type="EMBL" id="SKCS01000546">
    <property type="protein sequence ID" value="TNN05332.1"/>
    <property type="molecule type" value="Genomic_DNA"/>
</dbReference>
<protein>
    <submittedName>
        <fullName evidence="1">Egg protein</fullName>
    </submittedName>
</protein>
<feature type="non-terminal residue" evidence="1">
    <location>
        <position position="1"/>
    </location>
</feature>
<name>A0A4Z2CM85_SCHJA</name>
<sequence length="60" mass="6733">ENIVEDIAIYNNVFPGFSIFIGSLITSLPQTRCKAQTNEDKCTAKSRRHANCTWRKGCGK</sequence>
<evidence type="ECO:0000313" key="1">
    <source>
        <dbReference type="EMBL" id="TNN05332.1"/>
    </source>
</evidence>
<gene>
    <name evidence="1" type="ORF">EWB00_009332</name>
</gene>
<evidence type="ECO:0000313" key="2">
    <source>
        <dbReference type="Proteomes" id="UP000311919"/>
    </source>
</evidence>
<dbReference type="Proteomes" id="UP000311919">
    <property type="component" value="Unassembled WGS sequence"/>
</dbReference>
<keyword evidence="2" id="KW-1185">Reference proteome</keyword>
<dbReference type="AlphaFoldDB" id="A0A4Z2CM85"/>
<accession>A0A4Z2CM85</accession>